<dbReference type="PANTHER" id="PTHR30341">
    <property type="entry name" value="SODIUM ION/PROTON ANTIPORTER NHAA-RELATED"/>
    <property type="match status" value="1"/>
</dbReference>
<dbReference type="OrthoDB" id="9808135at2"/>
<keyword evidence="6" id="KW-0915">Sodium</keyword>
<organism evidence="7 8">
    <name type="scientific">Sphaerobacter thermophilus (strain ATCC 49802 / DSM 20745 / KCCM 41009 / NCIMB 13125 / S 6022)</name>
    <dbReference type="NCBI Taxonomy" id="479434"/>
    <lineage>
        <taxon>Bacteria</taxon>
        <taxon>Pseudomonadati</taxon>
        <taxon>Thermomicrobiota</taxon>
        <taxon>Thermomicrobia</taxon>
        <taxon>Sphaerobacterales</taxon>
        <taxon>Sphaerobacterineae</taxon>
        <taxon>Sphaerobacteraceae</taxon>
        <taxon>Sphaerobacter</taxon>
    </lineage>
</organism>
<dbReference type="InterPro" id="IPR004670">
    <property type="entry name" value="NhaA"/>
</dbReference>
<dbReference type="PANTHER" id="PTHR30341:SF0">
    <property type="entry name" value="NA(+)_H(+) ANTIPORTER NHAA"/>
    <property type="match status" value="1"/>
</dbReference>
<keyword evidence="3 6" id="KW-0812">Transmembrane</keyword>
<feature type="transmembrane region" description="Helical" evidence="6">
    <location>
        <begin position="159"/>
        <end position="180"/>
    </location>
</feature>
<accession>D1C581</accession>
<dbReference type="Proteomes" id="UP000002027">
    <property type="component" value="Chromosome 1"/>
</dbReference>
<comment type="similarity">
    <text evidence="6">Belongs to the NhaA Na(+)/H(+) (TC 2.A.33) antiporter family.</text>
</comment>
<feature type="transmembrane region" description="Helical" evidence="6">
    <location>
        <begin position="21"/>
        <end position="40"/>
    </location>
</feature>
<comment type="subcellular location">
    <subcellularLocation>
        <location evidence="1">Cell inner membrane</location>
        <topology evidence="1">Multi-pass membrane protein</topology>
    </subcellularLocation>
    <subcellularLocation>
        <location evidence="6">Cell membrane</location>
        <topology evidence="6">Multi-pass membrane protein</topology>
    </subcellularLocation>
</comment>
<reference evidence="7 8" key="2">
    <citation type="journal article" date="2010" name="Stand. Genomic Sci.">
        <title>Complete genome sequence of Desulfohalobium retbaense type strain (HR(100)).</title>
        <authorList>
            <person name="Spring S."/>
            <person name="Nolan M."/>
            <person name="Lapidus A."/>
            <person name="Glavina Del Rio T."/>
            <person name="Copeland A."/>
            <person name="Tice H."/>
            <person name="Cheng J.F."/>
            <person name="Lucas S."/>
            <person name="Land M."/>
            <person name="Chen F."/>
            <person name="Bruce D."/>
            <person name="Goodwin L."/>
            <person name="Pitluck S."/>
            <person name="Ivanova N."/>
            <person name="Mavromatis K."/>
            <person name="Mikhailova N."/>
            <person name="Pati A."/>
            <person name="Chen A."/>
            <person name="Palaniappan K."/>
            <person name="Hauser L."/>
            <person name="Chang Y.J."/>
            <person name="Jeffries C.D."/>
            <person name="Munk C."/>
            <person name="Kiss H."/>
            <person name="Chain P."/>
            <person name="Han C."/>
            <person name="Brettin T."/>
            <person name="Detter J.C."/>
            <person name="Schuler E."/>
            <person name="Goker M."/>
            <person name="Rohde M."/>
            <person name="Bristow J."/>
            <person name="Eisen J.A."/>
            <person name="Markowitz V."/>
            <person name="Hugenholtz P."/>
            <person name="Kyrpides N.C."/>
            <person name="Klenk H.P."/>
        </authorList>
    </citation>
    <scope>NUCLEOTIDE SEQUENCE [LARGE SCALE GENOMIC DNA]</scope>
    <source>
        <strain evidence="8">ATCC 49802 / DSM 20745 / S 6022</strain>
    </source>
</reference>
<dbReference type="EMBL" id="CP001823">
    <property type="protein sequence ID" value="ACZ39398.1"/>
    <property type="molecule type" value="Genomic_DNA"/>
</dbReference>
<dbReference type="Gene3D" id="1.20.1530.10">
    <property type="entry name" value="Na+/H+ antiporter like domain"/>
    <property type="match status" value="1"/>
</dbReference>
<dbReference type="HOGENOM" id="CLU_015803_1_2_0"/>
<evidence type="ECO:0000313" key="7">
    <source>
        <dbReference type="EMBL" id="ACZ39398.1"/>
    </source>
</evidence>
<feature type="transmembrane region" description="Helical" evidence="6">
    <location>
        <begin position="133"/>
        <end position="150"/>
    </location>
</feature>
<feature type="transmembrane region" description="Helical" evidence="6">
    <location>
        <begin position="338"/>
        <end position="361"/>
    </location>
</feature>
<dbReference type="NCBIfam" id="TIGR00773">
    <property type="entry name" value="NhaA"/>
    <property type="match status" value="1"/>
</dbReference>
<dbReference type="GO" id="GO:0005886">
    <property type="term" value="C:plasma membrane"/>
    <property type="evidence" value="ECO:0007669"/>
    <property type="project" value="UniProtKB-SubCell"/>
</dbReference>
<dbReference type="InParanoid" id="D1C581"/>
<dbReference type="KEGG" id="sti:Sthe_1967"/>
<dbReference type="AlphaFoldDB" id="D1C581"/>
<keyword evidence="6" id="KW-0050">Antiport</keyword>
<feature type="transmembrane region" description="Helical" evidence="6">
    <location>
        <begin position="60"/>
        <end position="81"/>
    </location>
</feature>
<feature type="transmembrane region" description="Helical" evidence="6">
    <location>
        <begin position="305"/>
        <end position="326"/>
    </location>
</feature>
<protein>
    <recommendedName>
        <fullName evidence="6">Na(+)/H(+) antiporter NhaA</fullName>
    </recommendedName>
    <alternativeName>
        <fullName evidence="6">Sodium/proton antiporter NhaA</fullName>
    </alternativeName>
</protein>
<evidence type="ECO:0000256" key="1">
    <source>
        <dbReference type="ARBA" id="ARBA00004429"/>
    </source>
</evidence>
<feature type="transmembrane region" description="Helical" evidence="6">
    <location>
        <begin position="408"/>
        <end position="428"/>
    </location>
</feature>
<evidence type="ECO:0000256" key="6">
    <source>
        <dbReference type="HAMAP-Rule" id="MF_01844"/>
    </source>
</evidence>
<feature type="transmembrane region" description="Helical" evidence="6">
    <location>
        <begin position="101"/>
        <end position="121"/>
    </location>
</feature>
<feature type="transmembrane region" description="Helical" evidence="6">
    <location>
        <begin position="381"/>
        <end position="401"/>
    </location>
</feature>
<evidence type="ECO:0000313" key="8">
    <source>
        <dbReference type="Proteomes" id="UP000002027"/>
    </source>
</evidence>
<keyword evidence="6" id="KW-0406">Ion transport</keyword>
<keyword evidence="4 6" id="KW-1133">Transmembrane helix</keyword>
<sequence length="444" mass="46898">MRPVRRVITPLEEFIHSEVSGGIVMLLAAAVALIWANSPWSESYTDLWHTPLRIGLNGTGLTLTLHQWINDGLMAIFFLVVGLEIKRELLVGELASPRQAALPVAAACGGAVTPALIYLALNAGTDMVRGWGVPMATDIAFALGVLALVGSRAPIGLKVFLTALAIVDDLLAVLVIAVFYTSDLNWGALAAGGGILLLLLAANLARVSQPMVYAVLGIGLWFAFLQSGVHATVAGVLLALTIPARNRIDPTEFLDRAGAALEEFRDACEPGRSVLSNERHQQALHALRAAVGHVQPPMQRLEDALHPWVAFLIVPLFALANAGVSLGGDLRAAFSGTVTLGVLLGLVIGKQIGITLTTWLAVRTGLSSLPEGVSWRHLHGAATLGGIGFTMALFIAELAFVDEAHLTMAKLGIFIASLISGILGWILLRLTPATHPRHAVHAAD</sequence>
<dbReference type="HAMAP" id="MF_01844">
    <property type="entry name" value="NhaA"/>
    <property type="match status" value="1"/>
</dbReference>
<reference evidence="8" key="1">
    <citation type="submission" date="2009-11" db="EMBL/GenBank/DDBJ databases">
        <title>The complete chromosome 1 of Sphaerobacter thermophilus DSM 20745.</title>
        <authorList>
            <person name="Lucas S."/>
            <person name="Copeland A."/>
            <person name="Lapidus A."/>
            <person name="Glavina del Rio T."/>
            <person name="Dalin E."/>
            <person name="Tice H."/>
            <person name="Bruce D."/>
            <person name="Goodwin L."/>
            <person name="Pitluck S."/>
            <person name="Kyrpides N."/>
            <person name="Mavromatis K."/>
            <person name="Ivanova N."/>
            <person name="Mikhailova N."/>
            <person name="LaButti K.M."/>
            <person name="Clum A."/>
            <person name="Sun H.I."/>
            <person name="Brettin T."/>
            <person name="Detter J.C."/>
            <person name="Han C."/>
            <person name="Larimer F."/>
            <person name="Land M."/>
            <person name="Hauser L."/>
            <person name="Markowitz V."/>
            <person name="Cheng J.F."/>
            <person name="Hugenholtz P."/>
            <person name="Woyke T."/>
            <person name="Wu D."/>
            <person name="Steenblock K."/>
            <person name="Schneider S."/>
            <person name="Pukall R."/>
            <person name="Goeker M."/>
            <person name="Klenk H.P."/>
            <person name="Eisen J.A."/>
        </authorList>
    </citation>
    <scope>NUCLEOTIDE SEQUENCE [LARGE SCALE GENOMIC DNA]</scope>
    <source>
        <strain evidence="8">ATCC 49802 / DSM 20745 / S 6022</strain>
    </source>
</reference>
<keyword evidence="6" id="KW-0813">Transport</keyword>
<dbReference type="STRING" id="479434.Sthe_1967"/>
<dbReference type="Pfam" id="PF06965">
    <property type="entry name" value="Na_H_antiport_1"/>
    <property type="match status" value="1"/>
</dbReference>
<evidence type="ECO:0000256" key="4">
    <source>
        <dbReference type="ARBA" id="ARBA00022989"/>
    </source>
</evidence>
<dbReference type="InterPro" id="IPR023171">
    <property type="entry name" value="Na/H_antiporter_dom_sf"/>
</dbReference>
<feature type="transmembrane region" description="Helical" evidence="6">
    <location>
        <begin position="212"/>
        <end position="240"/>
    </location>
</feature>
<dbReference type="RefSeq" id="WP_012872444.1">
    <property type="nucleotide sequence ID" value="NC_013523.1"/>
</dbReference>
<evidence type="ECO:0000256" key="2">
    <source>
        <dbReference type="ARBA" id="ARBA00022475"/>
    </source>
</evidence>
<evidence type="ECO:0000256" key="5">
    <source>
        <dbReference type="ARBA" id="ARBA00023136"/>
    </source>
</evidence>
<comment type="catalytic activity">
    <reaction evidence="6">
        <text>Na(+)(in) + 2 H(+)(out) = Na(+)(out) + 2 H(+)(in)</text>
        <dbReference type="Rhea" id="RHEA:29251"/>
        <dbReference type="ChEBI" id="CHEBI:15378"/>
        <dbReference type="ChEBI" id="CHEBI:29101"/>
    </reaction>
</comment>
<dbReference type="GO" id="GO:0015385">
    <property type="term" value="F:sodium:proton antiporter activity"/>
    <property type="evidence" value="ECO:0007669"/>
    <property type="project" value="UniProtKB-UniRule"/>
</dbReference>
<name>D1C581_SPHTD</name>
<feature type="transmembrane region" description="Helical" evidence="6">
    <location>
        <begin position="186"/>
        <end position="205"/>
    </location>
</feature>
<keyword evidence="8" id="KW-1185">Reference proteome</keyword>
<proteinExistence type="inferred from homology"/>
<keyword evidence="5 6" id="KW-0472">Membrane</keyword>
<evidence type="ECO:0000256" key="3">
    <source>
        <dbReference type="ARBA" id="ARBA00022692"/>
    </source>
</evidence>
<keyword evidence="6" id="KW-0739">Sodium transport</keyword>
<dbReference type="GO" id="GO:0006885">
    <property type="term" value="P:regulation of pH"/>
    <property type="evidence" value="ECO:0007669"/>
    <property type="project" value="UniProtKB-UniRule"/>
</dbReference>
<keyword evidence="2 6" id="KW-1003">Cell membrane</keyword>
<comment type="function">
    <text evidence="6">Na(+)/H(+) antiporter that extrudes sodium in exchange for external protons.</text>
</comment>
<dbReference type="eggNOG" id="COG3004">
    <property type="taxonomic scope" value="Bacteria"/>
</dbReference>
<gene>
    <name evidence="6" type="primary">nhaA</name>
    <name evidence="7" type="ordered locus">Sthe_1967</name>
</gene>